<feature type="region of interest" description="Disordered" evidence="24">
    <location>
        <begin position="823"/>
        <end position="864"/>
    </location>
</feature>
<keyword evidence="8" id="KW-0597">Phosphoprotein</keyword>
<dbReference type="EC" id="3.4.19.12" evidence="6"/>
<accession>A0A8C4QBT3</accession>
<feature type="compositionally biased region" description="Basic and acidic residues" evidence="24">
    <location>
        <begin position="837"/>
        <end position="848"/>
    </location>
</feature>
<evidence type="ECO:0000256" key="4">
    <source>
        <dbReference type="ARBA" id="ARBA00004348"/>
    </source>
</evidence>
<name>A0A8C4QBT3_EPTBU</name>
<dbReference type="GO" id="GO:1904888">
    <property type="term" value="P:cranial skeletal system development"/>
    <property type="evidence" value="ECO:0007669"/>
    <property type="project" value="Ensembl"/>
</dbReference>
<dbReference type="GO" id="GO:0006281">
    <property type="term" value="P:DNA repair"/>
    <property type="evidence" value="ECO:0007669"/>
    <property type="project" value="UniProtKB-KW"/>
</dbReference>
<reference evidence="26" key="2">
    <citation type="submission" date="2025-09" db="UniProtKB">
        <authorList>
            <consortium name="Ensembl"/>
        </authorList>
    </citation>
    <scope>IDENTIFICATION</scope>
</reference>
<evidence type="ECO:0000256" key="2">
    <source>
        <dbReference type="ARBA" id="ARBA00004123"/>
    </source>
</evidence>
<dbReference type="AlphaFoldDB" id="A0A8C4QBT3"/>
<evidence type="ECO:0000259" key="25">
    <source>
        <dbReference type="PROSITE" id="PS50802"/>
    </source>
</evidence>
<dbReference type="Pfam" id="PF02338">
    <property type="entry name" value="OTU"/>
    <property type="match status" value="1"/>
</dbReference>
<dbReference type="InterPro" id="IPR029071">
    <property type="entry name" value="Ubiquitin-like_domsf"/>
</dbReference>
<dbReference type="PANTHER" id="PTHR14843:SF2">
    <property type="entry name" value="DEUBIQUITINATING PROTEIN VCPIP1"/>
    <property type="match status" value="1"/>
</dbReference>
<organism evidence="26 27">
    <name type="scientific">Eptatretus burgeri</name>
    <name type="common">Inshore hagfish</name>
    <dbReference type="NCBI Taxonomy" id="7764"/>
    <lineage>
        <taxon>Eukaryota</taxon>
        <taxon>Metazoa</taxon>
        <taxon>Chordata</taxon>
        <taxon>Craniata</taxon>
        <taxon>Vertebrata</taxon>
        <taxon>Cyclostomata</taxon>
        <taxon>Myxini</taxon>
        <taxon>Myxiniformes</taxon>
        <taxon>Myxinidae</taxon>
        <taxon>Eptatretinae</taxon>
        <taxon>Eptatretus</taxon>
    </lineage>
</organism>
<dbReference type="GO" id="GO:0005634">
    <property type="term" value="C:nucleus"/>
    <property type="evidence" value="ECO:0007669"/>
    <property type="project" value="UniProtKB-SubCell"/>
</dbReference>
<keyword evidence="13" id="KW-0788">Thiol protease</keyword>
<evidence type="ECO:0000256" key="11">
    <source>
        <dbReference type="ARBA" id="ARBA00022786"/>
    </source>
</evidence>
<evidence type="ECO:0000256" key="9">
    <source>
        <dbReference type="ARBA" id="ARBA00022670"/>
    </source>
</evidence>
<comment type="function">
    <text evidence="19">Deubiquitinating enzyme involved in DNA repair and reassembly of the Golgi apparatus and the endoplasmic reticulum following mitosis. Necessary for VCP-mediated reassembly of Golgi stacks after mitosis. Plays a role in VCP-mediated formation of transitional endoplasmic reticulum (tER). Mediates dissociation of the ternary complex containing STX5A, NSFL1C and VCP. Also involved in DNA repair following phosphorylation by ATM or ATR: acts by catalyzing deubiquitination of SPRTN, thereby promoting SPRTN recruitment to chromatin and subsequent proteolytic cleavage of covalent DNA-protein cross-links (DPCs). Hydrolyzes 'Lys-11'- and 'Lys-48'-linked polyubiquitin chains.</text>
</comment>
<protein>
    <recommendedName>
        <fullName evidence="21">Deubiquitinating protein VCPIP1</fullName>
        <ecNumber evidence="6">3.4.19.12</ecNumber>
    </recommendedName>
    <alternativeName>
        <fullName evidence="22">Valosin-containing protein p97/p47 complex-interacting protein 1</fullName>
    </alternativeName>
    <alternativeName>
        <fullName evidence="23">Valosin-containing protein p97/p47 complex-interacting protein p135</fullName>
    </alternativeName>
</protein>
<evidence type="ECO:0000256" key="22">
    <source>
        <dbReference type="ARBA" id="ARBA00081555"/>
    </source>
</evidence>
<comment type="subcellular location">
    <subcellularLocation>
        <location evidence="5">Cytoplasm</location>
    </subcellularLocation>
    <subcellularLocation>
        <location evidence="3">Endoplasmic reticulum</location>
    </subcellularLocation>
    <subcellularLocation>
        <location evidence="4">Golgi apparatus</location>
        <location evidence="4">Golgi stack</location>
    </subcellularLocation>
    <subcellularLocation>
        <location evidence="2">Nucleus</location>
    </subcellularLocation>
</comment>
<evidence type="ECO:0000256" key="21">
    <source>
        <dbReference type="ARBA" id="ARBA00071253"/>
    </source>
</evidence>
<dbReference type="GO" id="GO:0016320">
    <property type="term" value="P:endoplasmic reticulum membrane fusion"/>
    <property type="evidence" value="ECO:0007669"/>
    <property type="project" value="TreeGrafter"/>
</dbReference>
<keyword evidence="16" id="KW-0333">Golgi apparatus</keyword>
<comment type="catalytic activity">
    <reaction evidence="1">
        <text>Thiol-dependent hydrolysis of ester, thioester, amide, peptide and isopeptide bonds formed by the C-terminal Gly of ubiquitin (a 76-residue protein attached to proteins as an intracellular targeting signal).</text>
        <dbReference type="EC" id="3.4.19.12"/>
    </reaction>
</comment>
<evidence type="ECO:0000256" key="18">
    <source>
        <dbReference type="ARBA" id="ARBA00023242"/>
    </source>
</evidence>
<dbReference type="InterPro" id="IPR045827">
    <property type="entry name" value="VCPIP1_N"/>
</dbReference>
<dbReference type="Pfam" id="PF21403">
    <property type="entry name" value="OTU1_UBXL"/>
    <property type="match status" value="1"/>
</dbReference>
<evidence type="ECO:0000313" key="26">
    <source>
        <dbReference type="Ensembl" id="ENSEBUP00000012479.1"/>
    </source>
</evidence>
<keyword evidence="12" id="KW-0378">Hydrolase</keyword>
<proteinExistence type="predicted"/>
<keyword evidence="7" id="KW-0963">Cytoplasm</keyword>
<dbReference type="FunFam" id="3.10.20.90:FF:000146">
    <property type="entry name" value="deubiquitinating protein VCIP135 isoform X1"/>
    <property type="match status" value="1"/>
</dbReference>
<evidence type="ECO:0000256" key="13">
    <source>
        <dbReference type="ARBA" id="ARBA00022807"/>
    </source>
</evidence>
<evidence type="ECO:0000256" key="20">
    <source>
        <dbReference type="ARBA" id="ARBA00063733"/>
    </source>
</evidence>
<keyword evidence="18" id="KW-0539">Nucleus</keyword>
<dbReference type="GO" id="GO:0005795">
    <property type="term" value="C:Golgi stack"/>
    <property type="evidence" value="ECO:0007669"/>
    <property type="project" value="UniProtKB-SubCell"/>
</dbReference>
<evidence type="ECO:0000256" key="10">
    <source>
        <dbReference type="ARBA" id="ARBA00022763"/>
    </source>
</evidence>
<evidence type="ECO:0000256" key="14">
    <source>
        <dbReference type="ARBA" id="ARBA00022824"/>
    </source>
</evidence>
<dbReference type="GO" id="GO:0005783">
    <property type="term" value="C:endoplasmic reticulum"/>
    <property type="evidence" value="ECO:0007669"/>
    <property type="project" value="UniProtKB-SubCell"/>
</dbReference>
<evidence type="ECO:0000256" key="3">
    <source>
        <dbReference type="ARBA" id="ARBA00004240"/>
    </source>
</evidence>
<evidence type="ECO:0000256" key="16">
    <source>
        <dbReference type="ARBA" id="ARBA00023034"/>
    </source>
</evidence>
<evidence type="ECO:0000256" key="15">
    <source>
        <dbReference type="ARBA" id="ARBA00022990"/>
    </source>
</evidence>
<dbReference type="SUPFAM" id="SSF54236">
    <property type="entry name" value="Ubiquitin-like"/>
    <property type="match status" value="1"/>
</dbReference>
<feature type="region of interest" description="Disordered" evidence="24">
    <location>
        <begin position="790"/>
        <end position="809"/>
    </location>
</feature>
<keyword evidence="27" id="KW-1185">Reference proteome</keyword>
<dbReference type="FunFam" id="3.90.70.80:FF:000004">
    <property type="entry name" value="deubiquitinating protein VCIP135 isoform X2"/>
    <property type="match status" value="1"/>
</dbReference>
<dbReference type="InterPro" id="IPR048857">
    <property type="entry name" value="OTU1_Ubl"/>
</dbReference>
<keyword evidence="11" id="KW-0833">Ubl conjugation pathway</keyword>
<dbReference type="GO" id="GO:0071108">
    <property type="term" value="P:protein K48-linked deubiquitination"/>
    <property type="evidence" value="ECO:0007669"/>
    <property type="project" value="TreeGrafter"/>
</dbReference>
<dbReference type="Pfam" id="PF19437">
    <property type="entry name" value="VCIP135_N"/>
    <property type="match status" value="1"/>
</dbReference>
<dbReference type="GO" id="GO:0090168">
    <property type="term" value="P:Golgi reassembly"/>
    <property type="evidence" value="ECO:0007669"/>
    <property type="project" value="TreeGrafter"/>
</dbReference>
<evidence type="ECO:0000256" key="17">
    <source>
        <dbReference type="ARBA" id="ARBA00023204"/>
    </source>
</evidence>
<evidence type="ECO:0000313" key="27">
    <source>
        <dbReference type="Proteomes" id="UP000694388"/>
    </source>
</evidence>
<evidence type="ECO:0000256" key="24">
    <source>
        <dbReference type="SAM" id="MobiDB-lite"/>
    </source>
</evidence>
<keyword evidence="15" id="KW-0007">Acetylation</keyword>
<keyword evidence="9" id="KW-0645">Protease</keyword>
<evidence type="ECO:0000256" key="12">
    <source>
        <dbReference type="ARBA" id="ARBA00022801"/>
    </source>
</evidence>
<dbReference type="GO" id="GO:0016567">
    <property type="term" value="P:protein ubiquitination"/>
    <property type="evidence" value="ECO:0007669"/>
    <property type="project" value="InterPro"/>
</dbReference>
<dbReference type="Ensembl" id="ENSEBUT00000013055.1">
    <property type="protein sequence ID" value="ENSEBUP00000012479.1"/>
    <property type="gene ID" value="ENSEBUG00000007938.1"/>
</dbReference>
<keyword evidence="17" id="KW-0234">DNA repair</keyword>
<dbReference type="CDD" id="cd22769">
    <property type="entry name" value="OTU_VCIP135"/>
    <property type="match status" value="1"/>
</dbReference>
<dbReference type="Proteomes" id="UP000694388">
    <property type="component" value="Unplaced"/>
</dbReference>
<dbReference type="GO" id="GO:0006508">
    <property type="term" value="P:proteolysis"/>
    <property type="evidence" value="ECO:0007669"/>
    <property type="project" value="UniProtKB-KW"/>
</dbReference>
<evidence type="ECO:0000256" key="7">
    <source>
        <dbReference type="ARBA" id="ARBA00022490"/>
    </source>
</evidence>
<evidence type="ECO:0000256" key="19">
    <source>
        <dbReference type="ARBA" id="ARBA00057273"/>
    </source>
</evidence>
<sequence length="928" mass="103518">MLPAGRKGRDRRTVARTCPDESCQGPLILPAAGGDVQCSACGQRFSQGRVGDMGEEQVTLHNLLRNFLLTGTTSSAAKPAIAPAQRIMGLTNLQCKLLSPILTCYGMDKATGKARPLRDMKQGEMFDCAVLADRAFQIDIAHLDVEGYGRDRSGSVTYLKETLKLIQNANEDEDRLIPIHAEMDGHCLVHAVSRALVGWELFWHSLRENLKVHFKTNLQRYAVLFRDFVDASEWNDIVSECDPAFVPPEGSPLGLRNIHIFGLANVLHRPIFLLDSWQGMQSSADYSATFLPGLVDDRLCRNRDGRQNPPLCLAWSSSDRNHYIPLVGVRGRPAPCLPGFIVPKPWGVPHSLLHTYVKFDDRGFCTIGGERELQQSYIRRLVASMEEVYVAQHGLPSSLVSDARRYIYRWPSIRDEMDVIAPTRNALQEARLFRCLSCQALLEFAVPDDWLAPGGKLREMARRVHGTLRSDKSYSFPHYGLVCSYDVDADCLSVDHIRSELPRCAWCQSGTVRRVSSDGSVCYRNGDRTTTHSTEGKCGCGFKHYWESREYDNLPEALPVTLEWNGRVVRELVYWFQHEGNPALNSNAYAEATRLVAQHFPGEFGSEVLVQKVVNTILHQTASRNPDEYRPITLSEDGEQAEATDRQGAVCSPRRISASKLENMPPSKIILTGPKTKTLHKEELTMSDMERDVQQRITENAVVQQRKSSTERMVRLQNDVAGTGHHSTASMPVNPPRPVVIADGSRKVRVVTADGRQSTLTLAPDTTFAQFRDSIGNALGIPPELQRLRHGFPPQELLPPAQNDEGQPLPLEHGERIIVEVLGGTGMGTTARSDPGSGREAKHRDRDGVTSPARAPKKLQPSEVAQEEGVDLELSSLQLLLTLTGQDMWSYVKKLPYLFMPGGVFYTRVKKEFGETFVLFMCFVCSCF</sequence>
<dbReference type="PANTHER" id="PTHR14843">
    <property type="entry name" value="DEUBIQUITINATING PROTEIN VCIP135"/>
    <property type="match status" value="1"/>
</dbReference>
<dbReference type="PROSITE" id="PS50802">
    <property type="entry name" value="OTU"/>
    <property type="match status" value="1"/>
</dbReference>
<keyword evidence="10" id="KW-0227">DNA damage</keyword>
<feature type="domain" description="OTU" evidence="25">
    <location>
        <begin position="176"/>
        <end position="329"/>
    </location>
</feature>
<dbReference type="InterPro" id="IPR039087">
    <property type="entry name" value="VCPIP1"/>
</dbReference>
<keyword evidence="14" id="KW-0256">Endoplasmic reticulum</keyword>
<comment type="subunit">
    <text evidence="20">Binds VCP and the ternary complex containing STX5A, NSFL1C and VCP.</text>
</comment>
<evidence type="ECO:0000256" key="1">
    <source>
        <dbReference type="ARBA" id="ARBA00000707"/>
    </source>
</evidence>
<evidence type="ECO:0000256" key="6">
    <source>
        <dbReference type="ARBA" id="ARBA00012759"/>
    </source>
</evidence>
<dbReference type="GeneTree" id="ENSGT00390000002854"/>
<dbReference type="GO" id="GO:0004843">
    <property type="term" value="F:cysteine-type deubiquitinase activity"/>
    <property type="evidence" value="ECO:0007669"/>
    <property type="project" value="UniProtKB-EC"/>
</dbReference>
<dbReference type="Gene3D" id="3.10.20.90">
    <property type="entry name" value="Phosphatidylinositol 3-kinase Catalytic Subunit, Chain A, domain 1"/>
    <property type="match status" value="1"/>
</dbReference>
<evidence type="ECO:0000256" key="8">
    <source>
        <dbReference type="ARBA" id="ARBA00022553"/>
    </source>
</evidence>
<dbReference type="OMA" id="KHSTETD"/>
<reference evidence="26" key="1">
    <citation type="submission" date="2025-08" db="UniProtKB">
        <authorList>
            <consortium name="Ensembl"/>
        </authorList>
    </citation>
    <scope>IDENTIFICATION</scope>
</reference>
<dbReference type="CDD" id="cd17059">
    <property type="entry name" value="Ubl_OTU1"/>
    <property type="match status" value="1"/>
</dbReference>
<dbReference type="InterPro" id="IPR003323">
    <property type="entry name" value="OTU_dom"/>
</dbReference>
<evidence type="ECO:0000256" key="5">
    <source>
        <dbReference type="ARBA" id="ARBA00004496"/>
    </source>
</evidence>
<evidence type="ECO:0000256" key="23">
    <source>
        <dbReference type="ARBA" id="ARBA00083298"/>
    </source>
</evidence>
<dbReference type="GO" id="GO:0035871">
    <property type="term" value="P:protein K11-linked deubiquitination"/>
    <property type="evidence" value="ECO:0007669"/>
    <property type="project" value="TreeGrafter"/>
</dbReference>